<dbReference type="Proteomes" id="UP001152320">
    <property type="component" value="Chromosome 18"/>
</dbReference>
<reference evidence="12" key="1">
    <citation type="submission" date="2021-10" db="EMBL/GenBank/DDBJ databases">
        <title>Tropical sea cucumber genome reveals ecological adaptation and Cuvierian tubules defense mechanism.</title>
        <authorList>
            <person name="Chen T."/>
        </authorList>
    </citation>
    <scope>NUCLEOTIDE SEQUENCE</scope>
    <source>
        <strain evidence="12">Nanhai2018</strain>
        <tissue evidence="12">Muscle</tissue>
    </source>
</reference>
<evidence type="ECO:0000313" key="12">
    <source>
        <dbReference type="EMBL" id="KAJ8024373.1"/>
    </source>
</evidence>
<evidence type="ECO:0000256" key="3">
    <source>
        <dbReference type="ARBA" id="ARBA00022692"/>
    </source>
</evidence>
<comment type="caution">
    <text evidence="12">The sequence shown here is derived from an EMBL/GenBank/DDBJ whole genome shotgun (WGS) entry which is preliminary data.</text>
</comment>
<dbReference type="GO" id="GO:0004930">
    <property type="term" value="F:G protein-coupled receptor activity"/>
    <property type="evidence" value="ECO:0007669"/>
    <property type="project" value="UniProtKB-KW"/>
</dbReference>
<evidence type="ECO:0000256" key="1">
    <source>
        <dbReference type="ARBA" id="ARBA00004651"/>
    </source>
</evidence>
<keyword evidence="7 9" id="KW-0675">Receptor</keyword>
<dbReference type="PROSITE" id="PS50262">
    <property type="entry name" value="G_PROTEIN_RECEP_F1_2"/>
    <property type="match status" value="1"/>
</dbReference>
<keyword evidence="6 10" id="KW-0472">Membrane</keyword>
<accession>A0A9Q0YKY9</accession>
<keyword evidence="3 9" id="KW-0812">Transmembrane</keyword>
<dbReference type="CDD" id="cd00637">
    <property type="entry name" value="7tm_classA_rhodopsin-like"/>
    <property type="match status" value="1"/>
</dbReference>
<evidence type="ECO:0000256" key="10">
    <source>
        <dbReference type="SAM" id="Phobius"/>
    </source>
</evidence>
<dbReference type="PROSITE" id="PS00237">
    <property type="entry name" value="G_PROTEIN_RECEP_F1_1"/>
    <property type="match status" value="1"/>
</dbReference>
<feature type="transmembrane region" description="Helical" evidence="10">
    <location>
        <begin position="69"/>
        <end position="87"/>
    </location>
</feature>
<evidence type="ECO:0000259" key="11">
    <source>
        <dbReference type="PROSITE" id="PS50262"/>
    </source>
</evidence>
<evidence type="ECO:0000256" key="9">
    <source>
        <dbReference type="RuleBase" id="RU000688"/>
    </source>
</evidence>
<gene>
    <name evidence="12" type="ORF">HOLleu_34271</name>
</gene>
<organism evidence="12 13">
    <name type="scientific">Holothuria leucospilota</name>
    <name type="common">Black long sea cucumber</name>
    <name type="synonym">Mertensiothuria leucospilota</name>
    <dbReference type="NCBI Taxonomy" id="206669"/>
    <lineage>
        <taxon>Eukaryota</taxon>
        <taxon>Metazoa</taxon>
        <taxon>Echinodermata</taxon>
        <taxon>Eleutherozoa</taxon>
        <taxon>Echinozoa</taxon>
        <taxon>Holothuroidea</taxon>
        <taxon>Aspidochirotacea</taxon>
        <taxon>Aspidochirotida</taxon>
        <taxon>Holothuriidae</taxon>
        <taxon>Holothuria</taxon>
    </lineage>
</organism>
<keyword evidence="4 10" id="KW-1133">Transmembrane helix</keyword>
<feature type="domain" description="G-protein coupled receptors family 1 profile" evidence="11">
    <location>
        <begin position="49"/>
        <end position="194"/>
    </location>
</feature>
<dbReference type="AlphaFoldDB" id="A0A9Q0YKY9"/>
<keyword evidence="13" id="KW-1185">Reference proteome</keyword>
<dbReference type="PANTHER" id="PTHR24228">
    <property type="entry name" value="B2 BRADYKININ RECEPTOR/ANGIOTENSIN II RECEPTOR"/>
    <property type="match status" value="1"/>
</dbReference>
<evidence type="ECO:0000256" key="4">
    <source>
        <dbReference type="ARBA" id="ARBA00022989"/>
    </source>
</evidence>
<dbReference type="EMBL" id="JAIZAY010000018">
    <property type="protein sequence ID" value="KAJ8024373.1"/>
    <property type="molecule type" value="Genomic_DNA"/>
</dbReference>
<dbReference type="InterPro" id="IPR017452">
    <property type="entry name" value="GPCR_Rhodpsn_7TM"/>
</dbReference>
<feature type="transmembrane region" description="Helical" evidence="10">
    <location>
        <begin position="33"/>
        <end position="57"/>
    </location>
</feature>
<protein>
    <submittedName>
        <fullName evidence="12">Muscarinic acetylcholine receptor M4</fullName>
    </submittedName>
</protein>
<dbReference type="Pfam" id="PF00001">
    <property type="entry name" value="7tm_1"/>
    <property type="match status" value="1"/>
</dbReference>
<keyword evidence="8 9" id="KW-0807">Transducer</keyword>
<sequence>MSSFNLSDITTIEPSNFWTTEKPYRLDDPTQRLLVAIFTCTISFVGIPGNILVIFAVCISRNLQTSTNAFVVNLAFSDLITFLVLPFNTAALLEEEWPLPDSVCKLVSALTHISAGASIVNLALIAFNRYYLITRPRSKYDQLYGPRNMVLMITFSWLYVIAVIIVPPACDFGRRVLTTVSCLHNRFATPNCVL</sequence>
<dbReference type="OrthoDB" id="10071887at2759"/>
<dbReference type="InterPro" id="IPR000276">
    <property type="entry name" value="GPCR_Rhodpsn"/>
</dbReference>
<comment type="subcellular location">
    <subcellularLocation>
        <location evidence="1">Cell membrane</location>
        <topology evidence="1">Multi-pass membrane protein</topology>
    </subcellularLocation>
</comment>
<evidence type="ECO:0000256" key="2">
    <source>
        <dbReference type="ARBA" id="ARBA00022475"/>
    </source>
</evidence>
<evidence type="ECO:0000256" key="6">
    <source>
        <dbReference type="ARBA" id="ARBA00023136"/>
    </source>
</evidence>
<evidence type="ECO:0000313" key="13">
    <source>
        <dbReference type="Proteomes" id="UP001152320"/>
    </source>
</evidence>
<evidence type="ECO:0000256" key="8">
    <source>
        <dbReference type="ARBA" id="ARBA00023224"/>
    </source>
</evidence>
<dbReference type="SUPFAM" id="SSF81321">
    <property type="entry name" value="Family A G protein-coupled receptor-like"/>
    <property type="match status" value="1"/>
</dbReference>
<proteinExistence type="inferred from homology"/>
<dbReference type="Gene3D" id="1.20.1070.10">
    <property type="entry name" value="Rhodopsin 7-helix transmembrane proteins"/>
    <property type="match status" value="1"/>
</dbReference>
<evidence type="ECO:0000256" key="7">
    <source>
        <dbReference type="ARBA" id="ARBA00023170"/>
    </source>
</evidence>
<dbReference type="PRINTS" id="PR00237">
    <property type="entry name" value="GPCRRHODOPSN"/>
</dbReference>
<feature type="transmembrane region" description="Helical" evidence="10">
    <location>
        <begin position="107"/>
        <end position="127"/>
    </location>
</feature>
<comment type="similarity">
    <text evidence="9">Belongs to the G-protein coupled receptor 1 family.</text>
</comment>
<feature type="transmembrane region" description="Helical" evidence="10">
    <location>
        <begin position="148"/>
        <end position="166"/>
    </location>
</feature>
<dbReference type="PANTHER" id="PTHR24228:SF72">
    <property type="entry name" value="G-PROTEIN COUPLED RECEPTORS FAMILY 1 PROFILE DOMAIN-CONTAINING PROTEIN"/>
    <property type="match status" value="1"/>
</dbReference>
<keyword evidence="5 9" id="KW-0297">G-protein coupled receptor</keyword>
<keyword evidence="2" id="KW-1003">Cell membrane</keyword>
<evidence type="ECO:0000256" key="5">
    <source>
        <dbReference type="ARBA" id="ARBA00023040"/>
    </source>
</evidence>
<name>A0A9Q0YKY9_HOLLE</name>
<dbReference type="GO" id="GO:0005886">
    <property type="term" value="C:plasma membrane"/>
    <property type="evidence" value="ECO:0007669"/>
    <property type="project" value="UniProtKB-SubCell"/>
</dbReference>